<gene>
    <name evidence="3" type="ORF">CWR48_16465</name>
</gene>
<name>A0A3D8PK70_9BACI</name>
<dbReference type="RefSeq" id="WP_115774430.1">
    <property type="nucleotide sequence ID" value="NZ_PIOC01000025.1"/>
</dbReference>
<organism evidence="3 4">
    <name type="scientific">Oceanobacillus arenosus</name>
    <dbReference type="NCBI Taxonomy" id="1229153"/>
    <lineage>
        <taxon>Bacteria</taxon>
        <taxon>Bacillati</taxon>
        <taxon>Bacillota</taxon>
        <taxon>Bacilli</taxon>
        <taxon>Bacillales</taxon>
        <taxon>Bacillaceae</taxon>
        <taxon>Oceanobacillus</taxon>
    </lineage>
</organism>
<accession>A0A3D8PK70</accession>
<proteinExistence type="predicted"/>
<evidence type="ECO:0000313" key="4">
    <source>
        <dbReference type="Proteomes" id="UP000257143"/>
    </source>
</evidence>
<evidence type="ECO:0000256" key="2">
    <source>
        <dbReference type="ARBA" id="ARBA00022801"/>
    </source>
</evidence>
<comment type="caution">
    <text evidence="3">The sequence shown here is derived from an EMBL/GenBank/DDBJ whole genome shotgun (WGS) entry which is preliminary data.</text>
</comment>
<dbReference type="InterPro" id="IPR029052">
    <property type="entry name" value="Metallo-depent_PP-like"/>
</dbReference>
<evidence type="ECO:0000256" key="1">
    <source>
        <dbReference type="ARBA" id="ARBA00022723"/>
    </source>
</evidence>
<sequence>MEKAVLIFLDTTREQDYEIWGGTLDIEQQIWLTEVIAQSGELPIIVFAHHPVHQTTIHSDQENQSIHPDIPIWDILKKKQGNGLYINGHNHCISIAEREQWTFVQLAAVLDQQAASVINITNSEIKIDYIDFTDETLQQQANTIGNEIHHFSLDRNQFGTLKDTTHVIPLKQVLKP</sequence>
<dbReference type="OrthoDB" id="1645838at2"/>
<dbReference type="InterPro" id="IPR050884">
    <property type="entry name" value="CNP_phosphodiesterase-III"/>
</dbReference>
<keyword evidence="1" id="KW-0479">Metal-binding</keyword>
<dbReference type="GO" id="GO:0016787">
    <property type="term" value="F:hydrolase activity"/>
    <property type="evidence" value="ECO:0007669"/>
    <property type="project" value="UniProtKB-KW"/>
</dbReference>
<dbReference type="GO" id="GO:0046872">
    <property type="term" value="F:metal ion binding"/>
    <property type="evidence" value="ECO:0007669"/>
    <property type="project" value="UniProtKB-KW"/>
</dbReference>
<dbReference type="PANTHER" id="PTHR42988">
    <property type="entry name" value="PHOSPHOHYDROLASE"/>
    <property type="match status" value="1"/>
</dbReference>
<dbReference type="InterPro" id="IPR042281">
    <property type="entry name" value="GpdQ_beta-strand"/>
</dbReference>
<dbReference type="PANTHER" id="PTHR42988:SF2">
    <property type="entry name" value="CYCLIC NUCLEOTIDE PHOSPHODIESTERASE CBUA0032-RELATED"/>
    <property type="match status" value="1"/>
</dbReference>
<reference evidence="4" key="1">
    <citation type="submission" date="2017-11" db="EMBL/GenBank/DDBJ databases">
        <authorList>
            <person name="Zhu W."/>
        </authorList>
    </citation>
    <scope>NUCLEOTIDE SEQUENCE [LARGE SCALE GENOMIC DNA]</scope>
    <source>
        <strain evidence="4">CAU 1183</strain>
    </source>
</reference>
<dbReference type="SUPFAM" id="SSF56300">
    <property type="entry name" value="Metallo-dependent phosphatases"/>
    <property type="match status" value="1"/>
</dbReference>
<dbReference type="AlphaFoldDB" id="A0A3D8PK70"/>
<dbReference type="Proteomes" id="UP000257143">
    <property type="component" value="Unassembled WGS sequence"/>
</dbReference>
<protein>
    <recommendedName>
        <fullName evidence="5">Calcineurin-like phosphoesterase domain-containing protein</fullName>
    </recommendedName>
</protein>
<dbReference type="EMBL" id="PIOC01000025">
    <property type="protein sequence ID" value="RDW16476.1"/>
    <property type="molecule type" value="Genomic_DNA"/>
</dbReference>
<evidence type="ECO:0000313" key="3">
    <source>
        <dbReference type="EMBL" id="RDW16476.1"/>
    </source>
</evidence>
<evidence type="ECO:0008006" key="5">
    <source>
        <dbReference type="Google" id="ProtNLM"/>
    </source>
</evidence>
<dbReference type="Gene3D" id="3.30.750.180">
    <property type="entry name" value="GpdQ, beta-strand dimerisation domain"/>
    <property type="match status" value="1"/>
</dbReference>
<keyword evidence="4" id="KW-1185">Reference proteome</keyword>
<keyword evidence="2" id="KW-0378">Hydrolase</keyword>